<dbReference type="Gene3D" id="3.40.50.620">
    <property type="entry name" value="HUPs"/>
    <property type="match status" value="1"/>
</dbReference>
<evidence type="ECO:0000259" key="2">
    <source>
        <dbReference type="Pfam" id="PF00582"/>
    </source>
</evidence>
<protein>
    <recommendedName>
        <fullName evidence="2">UspA domain-containing protein</fullName>
    </recommendedName>
</protein>
<organism evidence="3 4">
    <name type="scientific">Candidatus Nitrospira kreftii</name>
    <dbReference type="NCBI Taxonomy" id="2652173"/>
    <lineage>
        <taxon>Bacteria</taxon>
        <taxon>Pseudomonadati</taxon>
        <taxon>Nitrospirota</taxon>
        <taxon>Nitrospiria</taxon>
        <taxon>Nitrospirales</taxon>
        <taxon>Nitrospiraceae</taxon>
        <taxon>Nitrospira</taxon>
    </lineage>
</organism>
<dbReference type="Proteomes" id="UP000593737">
    <property type="component" value="Chromosome"/>
</dbReference>
<dbReference type="InterPro" id="IPR006015">
    <property type="entry name" value="Universal_stress_UspA"/>
</dbReference>
<dbReference type="CDD" id="cd00293">
    <property type="entry name" value="USP-like"/>
    <property type="match status" value="1"/>
</dbReference>
<gene>
    <name evidence="3" type="ORF">Nkreftii_000595</name>
</gene>
<dbReference type="Pfam" id="PF00582">
    <property type="entry name" value="Usp"/>
    <property type="match status" value="1"/>
</dbReference>
<feature type="domain" description="UspA" evidence="2">
    <location>
        <begin position="1"/>
        <end position="133"/>
    </location>
</feature>
<dbReference type="AlphaFoldDB" id="A0A7S8IY54"/>
<dbReference type="InterPro" id="IPR006016">
    <property type="entry name" value="UspA"/>
</dbReference>
<dbReference type="PANTHER" id="PTHR46268:SF6">
    <property type="entry name" value="UNIVERSAL STRESS PROTEIN UP12"/>
    <property type="match status" value="1"/>
</dbReference>
<dbReference type="InterPro" id="IPR014729">
    <property type="entry name" value="Rossmann-like_a/b/a_fold"/>
</dbReference>
<evidence type="ECO:0000313" key="3">
    <source>
        <dbReference type="EMBL" id="QPD02821.1"/>
    </source>
</evidence>
<sequence>MFKKLMVAIDGSEISMKALMEATRIAVSHHATLRIVYVVSDSEHTDQEAGPKLLAQATSAVGDGVDTETRVLHADAMYGLNGIAETIANAANEWSADLVVVGSSHRQGLERWVIGSVAEQLIAKVDASILLVRPH</sequence>
<evidence type="ECO:0000313" key="4">
    <source>
        <dbReference type="Proteomes" id="UP000593737"/>
    </source>
</evidence>
<dbReference type="PANTHER" id="PTHR46268">
    <property type="entry name" value="STRESS RESPONSE PROTEIN NHAX"/>
    <property type="match status" value="1"/>
</dbReference>
<name>A0A7S8IY54_9BACT</name>
<dbReference type="PRINTS" id="PR01438">
    <property type="entry name" value="UNVRSLSTRESS"/>
</dbReference>
<comment type="similarity">
    <text evidence="1">Belongs to the universal stress protein A family.</text>
</comment>
<accession>A0A7S8IY54</accession>
<proteinExistence type="inferred from homology"/>
<dbReference type="EMBL" id="CP047423">
    <property type="protein sequence ID" value="QPD02821.1"/>
    <property type="molecule type" value="Genomic_DNA"/>
</dbReference>
<dbReference type="SUPFAM" id="SSF52402">
    <property type="entry name" value="Adenine nucleotide alpha hydrolases-like"/>
    <property type="match status" value="1"/>
</dbReference>
<evidence type="ECO:0000256" key="1">
    <source>
        <dbReference type="ARBA" id="ARBA00008791"/>
    </source>
</evidence>
<dbReference type="KEGG" id="nkf:Nkreftii_000595"/>
<reference evidence="3 4" key="1">
    <citation type="journal article" date="2020" name="ISME J.">
        <title>Enrichment and physiological characterization of a novel comammox Nitrospira indicates ammonium inhibition of complete nitrification.</title>
        <authorList>
            <person name="Sakoula D."/>
            <person name="Koch H."/>
            <person name="Frank J."/>
            <person name="Jetten M.S.M."/>
            <person name="van Kessel M.A.H.J."/>
            <person name="Lucker S."/>
        </authorList>
    </citation>
    <scope>NUCLEOTIDE SEQUENCE [LARGE SCALE GENOMIC DNA]</scope>
    <source>
        <strain evidence="3">Comreactor17</strain>
    </source>
</reference>